<evidence type="ECO:0000313" key="2">
    <source>
        <dbReference type="Proteomes" id="UP000198211"/>
    </source>
</evidence>
<dbReference type="InterPro" id="IPR036397">
    <property type="entry name" value="RNaseH_sf"/>
</dbReference>
<dbReference type="GO" id="GO:0003676">
    <property type="term" value="F:nucleic acid binding"/>
    <property type="evidence" value="ECO:0007669"/>
    <property type="project" value="InterPro"/>
</dbReference>
<keyword evidence="2" id="KW-1185">Reference proteome</keyword>
<dbReference type="OrthoDB" id="106563at2759"/>
<evidence type="ECO:0000313" key="1">
    <source>
        <dbReference type="EMBL" id="OWY97483.1"/>
    </source>
</evidence>
<name>A0A225UWW6_9STRA</name>
<comment type="caution">
    <text evidence="1">The sequence shown here is derived from an EMBL/GenBank/DDBJ whole genome shotgun (WGS) entry which is preliminary data.</text>
</comment>
<proteinExistence type="predicted"/>
<accession>A0A225UWW6</accession>
<sequence>MFYSTKKLRIEKAPINNKTNKNKRKEFVEKLDEHVAMGGMIIYQDETNFTLYLPRGGHPWVSALSSNSHLRRGKNLRIQGGVSTLTGIVLLRTHEGPITEEENTRFVADLFVAALRTEEYQDLPATNKMVIVTDNAPAHTCVETLAREWLVSDGILNGASYVSGRIAQC</sequence>
<dbReference type="Gene3D" id="3.30.420.10">
    <property type="entry name" value="Ribonuclease H-like superfamily/Ribonuclease H"/>
    <property type="match status" value="1"/>
</dbReference>
<reference evidence="2" key="1">
    <citation type="submission" date="2017-03" db="EMBL/GenBank/DDBJ databases">
        <title>Phytopthora megakarya and P. palmivora, two closely related causual agents of cacao black pod achieved similar genome size and gene model numbers by different mechanisms.</title>
        <authorList>
            <person name="Ali S."/>
            <person name="Shao J."/>
            <person name="Larry D.J."/>
            <person name="Kronmiller B."/>
            <person name="Shen D."/>
            <person name="Strem M.D."/>
            <person name="Melnick R.L."/>
            <person name="Guiltinan M.J."/>
            <person name="Tyler B.M."/>
            <person name="Meinhardt L.W."/>
            <person name="Bailey B.A."/>
        </authorList>
    </citation>
    <scope>NUCLEOTIDE SEQUENCE [LARGE SCALE GENOMIC DNA]</scope>
    <source>
        <strain evidence="2">zdho120</strain>
    </source>
</reference>
<dbReference type="Proteomes" id="UP000198211">
    <property type="component" value="Unassembled WGS sequence"/>
</dbReference>
<dbReference type="EMBL" id="NBNE01010409">
    <property type="protein sequence ID" value="OWY97483.1"/>
    <property type="molecule type" value="Genomic_DNA"/>
</dbReference>
<dbReference type="AlphaFoldDB" id="A0A225UWW6"/>
<protein>
    <submittedName>
        <fullName evidence="1">Transposase</fullName>
    </submittedName>
</protein>
<organism evidence="1 2">
    <name type="scientific">Phytophthora megakarya</name>
    <dbReference type="NCBI Taxonomy" id="4795"/>
    <lineage>
        <taxon>Eukaryota</taxon>
        <taxon>Sar</taxon>
        <taxon>Stramenopiles</taxon>
        <taxon>Oomycota</taxon>
        <taxon>Peronosporomycetes</taxon>
        <taxon>Peronosporales</taxon>
        <taxon>Peronosporaceae</taxon>
        <taxon>Phytophthora</taxon>
    </lineage>
</organism>
<gene>
    <name evidence="1" type="ORF">PHMEG_00031971</name>
</gene>